<dbReference type="GO" id="GO:0003677">
    <property type="term" value="F:DNA binding"/>
    <property type="evidence" value="ECO:0007669"/>
    <property type="project" value="UniProtKB-KW"/>
</dbReference>
<dbReference type="Pfam" id="PF04542">
    <property type="entry name" value="Sigma70_r2"/>
    <property type="match status" value="1"/>
</dbReference>
<dbReference type="InterPro" id="IPR013249">
    <property type="entry name" value="RNA_pol_sigma70_r4_t2"/>
</dbReference>
<evidence type="ECO:0000259" key="7">
    <source>
        <dbReference type="Pfam" id="PF08281"/>
    </source>
</evidence>
<dbReference type="Gene3D" id="1.10.10.10">
    <property type="entry name" value="Winged helix-like DNA-binding domain superfamily/Winged helix DNA-binding domain"/>
    <property type="match status" value="1"/>
</dbReference>
<keyword evidence="3" id="KW-0731">Sigma factor</keyword>
<dbReference type="PANTHER" id="PTHR43133">
    <property type="entry name" value="RNA POLYMERASE ECF-TYPE SIGMA FACTO"/>
    <property type="match status" value="1"/>
</dbReference>
<accession>A0A512H4E6</accession>
<dbReference type="Gene3D" id="1.10.1740.10">
    <property type="match status" value="1"/>
</dbReference>
<evidence type="ECO:0000256" key="5">
    <source>
        <dbReference type="ARBA" id="ARBA00023163"/>
    </source>
</evidence>
<evidence type="ECO:0000313" key="8">
    <source>
        <dbReference type="EMBL" id="GEO80339.1"/>
    </source>
</evidence>
<proteinExistence type="inferred from homology"/>
<feature type="domain" description="RNA polymerase sigma-70 region 2" evidence="6">
    <location>
        <begin position="56"/>
        <end position="122"/>
    </location>
</feature>
<dbReference type="SUPFAM" id="SSF88946">
    <property type="entry name" value="Sigma2 domain of RNA polymerase sigma factors"/>
    <property type="match status" value="1"/>
</dbReference>
<sequence length="216" mass="24134">MSVQSNPRVLKVLDMKSSWETDSAGDAPVGVTADEVPDDALMIRVQQGDRDAFRQLVTRHIDRIVGLARRVVGPAEAEDIAQDVFLKLWARRDQWTPRGGTFRTWLYRVALNRCIDETRRRSTVALDDTPEPIDPARSPLDQCDAGEEAARVRAAIHQLPERQRIAITLYYNEDLTAAHVACIMDLKVNAVESLLKRGRQKLRDLLGETDPGGGPA</sequence>
<evidence type="ECO:0000259" key="6">
    <source>
        <dbReference type="Pfam" id="PF04542"/>
    </source>
</evidence>
<dbReference type="GO" id="GO:0016987">
    <property type="term" value="F:sigma factor activity"/>
    <property type="evidence" value="ECO:0007669"/>
    <property type="project" value="UniProtKB-KW"/>
</dbReference>
<dbReference type="InterPro" id="IPR013325">
    <property type="entry name" value="RNA_pol_sigma_r2"/>
</dbReference>
<evidence type="ECO:0000256" key="1">
    <source>
        <dbReference type="ARBA" id="ARBA00010641"/>
    </source>
</evidence>
<keyword evidence="2" id="KW-0805">Transcription regulation</keyword>
<gene>
    <name evidence="8" type="ORF">ROR02_04700</name>
</gene>
<dbReference type="InterPro" id="IPR013324">
    <property type="entry name" value="RNA_pol_sigma_r3/r4-like"/>
</dbReference>
<keyword evidence="5" id="KW-0804">Transcription</keyword>
<dbReference type="CDD" id="cd06171">
    <property type="entry name" value="Sigma70_r4"/>
    <property type="match status" value="1"/>
</dbReference>
<dbReference type="AlphaFoldDB" id="A0A512H4E6"/>
<name>A0A512H4E6_9PROT</name>
<organism evidence="8 9">
    <name type="scientific">Pararhodospirillum oryzae</name>
    <dbReference type="NCBI Taxonomy" id="478448"/>
    <lineage>
        <taxon>Bacteria</taxon>
        <taxon>Pseudomonadati</taxon>
        <taxon>Pseudomonadota</taxon>
        <taxon>Alphaproteobacteria</taxon>
        <taxon>Rhodospirillales</taxon>
        <taxon>Rhodospirillaceae</taxon>
        <taxon>Pararhodospirillum</taxon>
    </lineage>
</organism>
<evidence type="ECO:0000313" key="9">
    <source>
        <dbReference type="Proteomes" id="UP000321567"/>
    </source>
</evidence>
<evidence type="ECO:0000256" key="4">
    <source>
        <dbReference type="ARBA" id="ARBA00023125"/>
    </source>
</evidence>
<dbReference type="Pfam" id="PF08281">
    <property type="entry name" value="Sigma70_r4_2"/>
    <property type="match status" value="1"/>
</dbReference>
<dbReference type="GO" id="GO:0006352">
    <property type="term" value="P:DNA-templated transcription initiation"/>
    <property type="evidence" value="ECO:0007669"/>
    <property type="project" value="InterPro"/>
</dbReference>
<protein>
    <submittedName>
        <fullName evidence="8">RNA polymerase sigma factor</fullName>
    </submittedName>
</protein>
<dbReference type="InterPro" id="IPR007627">
    <property type="entry name" value="RNA_pol_sigma70_r2"/>
</dbReference>
<dbReference type="InterPro" id="IPR039425">
    <property type="entry name" value="RNA_pol_sigma-70-like"/>
</dbReference>
<keyword evidence="4" id="KW-0238">DNA-binding</keyword>
<comment type="similarity">
    <text evidence="1">Belongs to the sigma-70 factor family. ECF subfamily.</text>
</comment>
<dbReference type="PANTHER" id="PTHR43133:SF8">
    <property type="entry name" value="RNA POLYMERASE SIGMA FACTOR HI_1459-RELATED"/>
    <property type="match status" value="1"/>
</dbReference>
<evidence type="ECO:0000256" key="2">
    <source>
        <dbReference type="ARBA" id="ARBA00023015"/>
    </source>
</evidence>
<dbReference type="InterPro" id="IPR036388">
    <property type="entry name" value="WH-like_DNA-bd_sf"/>
</dbReference>
<dbReference type="SUPFAM" id="SSF88659">
    <property type="entry name" value="Sigma3 and sigma4 domains of RNA polymerase sigma factors"/>
    <property type="match status" value="1"/>
</dbReference>
<reference evidence="8 9" key="1">
    <citation type="submission" date="2019-07" db="EMBL/GenBank/DDBJ databases">
        <title>Whole genome shotgun sequence of Rhodospirillum oryzae NBRC 107573.</title>
        <authorList>
            <person name="Hosoyama A."/>
            <person name="Uohara A."/>
            <person name="Ohji S."/>
            <person name="Ichikawa N."/>
        </authorList>
    </citation>
    <scope>NUCLEOTIDE SEQUENCE [LARGE SCALE GENOMIC DNA]</scope>
    <source>
        <strain evidence="8 9">NBRC 107573</strain>
    </source>
</reference>
<comment type="caution">
    <text evidence="8">The sequence shown here is derived from an EMBL/GenBank/DDBJ whole genome shotgun (WGS) entry which is preliminary data.</text>
</comment>
<dbReference type="NCBIfam" id="NF004113">
    <property type="entry name" value="PRK05602.1"/>
    <property type="match status" value="1"/>
</dbReference>
<evidence type="ECO:0000256" key="3">
    <source>
        <dbReference type="ARBA" id="ARBA00023082"/>
    </source>
</evidence>
<dbReference type="InterPro" id="IPR014284">
    <property type="entry name" value="RNA_pol_sigma-70_dom"/>
</dbReference>
<dbReference type="NCBIfam" id="TIGR02937">
    <property type="entry name" value="sigma70-ECF"/>
    <property type="match status" value="1"/>
</dbReference>
<keyword evidence="9" id="KW-1185">Reference proteome</keyword>
<dbReference type="Proteomes" id="UP000321567">
    <property type="component" value="Unassembled WGS sequence"/>
</dbReference>
<feature type="domain" description="RNA polymerase sigma factor 70 region 4 type 2" evidence="7">
    <location>
        <begin position="151"/>
        <end position="202"/>
    </location>
</feature>
<dbReference type="EMBL" id="BJZO01000007">
    <property type="protein sequence ID" value="GEO80339.1"/>
    <property type="molecule type" value="Genomic_DNA"/>
</dbReference>